<name>Q0SGB2_RHOJR</name>
<dbReference type="EMBL" id="CP000431">
    <property type="protein sequence ID" value="ABG93424.1"/>
    <property type="molecule type" value="Genomic_DNA"/>
</dbReference>
<dbReference type="SUPFAM" id="SSF48256">
    <property type="entry name" value="Citrate synthase"/>
    <property type="match status" value="1"/>
</dbReference>
<dbReference type="AlphaFoldDB" id="Q0SGB2"/>
<evidence type="ECO:0000313" key="2">
    <source>
        <dbReference type="EMBL" id="ABG93424.1"/>
    </source>
</evidence>
<accession>Q0SGB2</accession>
<dbReference type="InterPro" id="IPR036969">
    <property type="entry name" value="Citrate_synthase_sf"/>
</dbReference>
<dbReference type="InterPro" id="IPR016142">
    <property type="entry name" value="Citrate_synth-like_lrg_a-sub"/>
</dbReference>
<evidence type="ECO:0000256" key="1">
    <source>
        <dbReference type="SAM" id="MobiDB-lite"/>
    </source>
</evidence>
<dbReference type="GO" id="GO:0046912">
    <property type="term" value="F:acyltransferase activity, acyl groups converted into alkyl on transfer"/>
    <property type="evidence" value="ECO:0007669"/>
    <property type="project" value="InterPro"/>
</dbReference>
<dbReference type="eggNOG" id="COG0372">
    <property type="taxonomic scope" value="Bacteria"/>
</dbReference>
<dbReference type="HOGENOM" id="CLU_2083031_0_0_11"/>
<feature type="compositionally biased region" description="Basic residues" evidence="1">
    <location>
        <begin position="1"/>
        <end position="12"/>
    </location>
</feature>
<evidence type="ECO:0000313" key="3">
    <source>
        <dbReference type="Proteomes" id="UP000008710"/>
    </source>
</evidence>
<reference evidence="3" key="1">
    <citation type="journal article" date="2006" name="Proc. Natl. Acad. Sci. U.S.A.">
        <title>The complete genome of Rhodococcus sp. RHA1 provides insights into a catabolic powerhouse.</title>
        <authorList>
            <person name="McLeod M.P."/>
            <person name="Warren R.L."/>
            <person name="Hsiao W.W.L."/>
            <person name="Araki N."/>
            <person name="Myhre M."/>
            <person name="Fernandes C."/>
            <person name="Miyazawa D."/>
            <person name="Wong W."/>
            <person name="Lillquist A.L."/>
            <person name="Wang D."/>
            <person name="Dosanjh M."/>
            <person name="Hara H."/>
            <person name="Petrescu A."/>
            <person name="Morin R.D."/>
            <person name="Yang G."/>
            <person name="Stott J.M."/>
            <person name="Schein J.E."/>
            <person name="Shin H."/>
            <person name="Smailus D."/>
            <person name="Siddiqui A.S."/>
            <person name="Marra M.A."/>
            <person name="Jones S.J.M."/>
            <person name="Holt R."/>
            <person name="Brinkman F.S.L."/>
            <person name="Miyauchi K."/>
            <person name="Fukuda M."/>
            <person name="Davies J.E."/>
            <person name="Mohn W.W."/>
            <person name="Eltis L.D."/>
        </authorList>
    </citation>
    <scope>NUCLEOTIDE SEQUENCE [LARGE SCALE GENOMIC DNA]</scope>
    <source>
        <strain evidence="3">RHA1</strain>
    </source>
</reference>
<dbReference type="Proteomes" id="UP000008710">
    <property type="component" value="Chromosome"/>
</dbReference>
<dbReference type="Gene3D" id="1.10.580.10">
    <property type="entry name" value="Citrate Synthase, domain 1"/>
    <property type="match status" value="1"/>
</dbReference>
<proteinExistence type="predicted"/>
<protein>
    <submittedName>
        <fullName evidence="2">Possible citrate synthase, N-terminal</fullName>
    </submittedName>
</protein>
<sequence>MHRHRPRHHRHLQGGAGDQFADLPGLRGAGPGSALQLRGGGVSALVRRTPYPAQLELLCQRERAARRVDRSLLPLLAKMPDNCHPMDVVRTAISYSARKTRRGTTIRRPRTSRRRCA</sequence>
<dbReference type="KEGG" id="rha:RHA1_ro01611"/>
<feature type="region of interest" description="Disordered" evidence="1">
    <location>
        <begin position="1"/>
        <end position="34"/>
    </location>
</feature>
<organism evidence="2 3">
    <name type="scientific">Rhodococcus jostii (strain RHA1)</name>
    <dbReference type="NCBI Taxonomy" id="101510"/>
    <lineage>
        <taxon>Bacteria</taxon>
        <taxon>Bacillati</taxon>
        <taxon>Actinomycetota</taxon>
        <taxon>Actinomycetes</taxon>
        <taxon>Mycobacteriales</taxon>
        <taxon>Nocardiaceae</taxon>
        <taxon>Rhodococcus</taxon>
    </lineage>
</organism>
<gene>
    <name evidence="2" type="ordered locus">RHA1_ro01611</name>
</gene>